<organism evidence="4 5">
    <name type="scientific">Propioniciclava tarda</name>
    <dbReference type="NCBI Taxonomy" id="433330"/>
    <lineage>
        <taxon>Bacteria</taxon>
        <taxon>Bacillati</taxon>
        <taxon>Actinomycetota</taxon>
        <taxon>Actinomycetes</taxon>
        <taxon>Propionibacteriales</taxon>
        <taxon>Propionibacteriaceae</taxon>
        <taxon>Propioniciclava</taxon>
    </lineage>
</organism>
<keyword evidence="2" id="KW-0472">Membrane</keyword>
<keyword evidence="5" id="KW-1185">Reference proteome</keyword>
<evidence type="ECO:0000256" key="1">
    <source>
        <dbReference type="ARBA" id="ARBA00007362"/>
    </source>
</evidence>
<protein>
    <submittedName>
        <fullName evidence="4">DMT family transporter</fullName>
    </submittedName>
</protein>
<evidence type="ECO:0000313" key="5">
    <source>
        <dbReference type="Proteomes" id="UP000291933"/>
    </source>
</evidence>
<proteinExistence type="inferred from homology"/>
<comment type="caution">
    <text evidence="4">The sequence shown here is derived from an EMBL/GenBank/DDBJ whole genome shotgun (WGS) entry which is preliminary data.</text>
</comment>
<accession>A0A4Q9KNZ3</accession>
<feature type="transmembrane region" description="Helical" evidence="2">
    <location>
        <begin position="90"/>
        <end position="109"/>
    </location>
</feature>
<feature type="transmembrane region" description="Helical" evidence="2">
    <location>
        <begin position="190"/>
        <end position="210"/>
    </location>
</feature>
<keyword evidence="2" id="KW-0812">Transmembrane</keyword>
<feature type="domain" description="EamA" evidence="3">
    <location>
        <begin position="168"/>
        <end position="290"/>
    </location>
</feature>
<dbReference type="GO" id="GO:0016020">
    <property type="term" value="C:membrane"/>
    <property type="evidence" value="ECO:0007669"/>
    <property type="project" value="InterPro"/>
</dbReference>
<dbReference type="OrthoDB" id="68076at2"/>
<dbReference type="SUPFAM" id="SSF103481">
    <property type="entry name" value="Multidrug resistance efflux transporter EmrE"/>
    <property type="match status" value="1"/>
</dbReference>
<feature type="transmembrane region" description="Helical" evidence="2">
    <location>
        <begin position="62"/>
        <end position="84"/>
    </location>
</feature>
<dbReference type="Pfam" id="PF00892">
    <property type="entry name" value="EamA"/>
    <property type="match status" value="1"/>
</dbReference>
<gene>
    <name evidence="4" type="ORF">ET996_01120</name>
</gene>
<feature type="transmembrane region" description="Helical" evidence="2">
    <location>
        <begin position="222"/>
        <end position="239"/>
    </location>
</feature>
<dbReference type="Proteomes" id="UP000291933">
    <property type="component" value="Unassembled WGS sequence"/>
</dbReference>
<dbReference type="AlphaFoldDB" id="A0A4Q9KNZ3"/>
<keyword evidence="2" id="KW-1133">Transmembrane helix</keyword>
<dbReference type="EMBL" id="SDMR01000001">
    <property type="protein sequence ID" value="TBT96298.1"/>
    <property type="molecule type" value="Genomic_DNA"/>
</dbReference>
<feature type="transmembrane region" description="Helical" evidence="2">
    <location>
        <begin position="245"/>
        <end position="267"/>
    </location>
</feature>
<dbReference type="RefSeq" id="WP_131170710.1">
    <property type="nucleotide sequence ID" value="NZ_FXTL01000001.1"/>
</dbReference>
<feature type="transmembrane region" description="Helical" evidence="2">
    <location>
        <begin position="276"/>
        <end position="293"/>
    </location>
</feature>
<name>A0A4Q9KNZ3_PROTD</name>
<evidence type="ECO:0000256" key="2">
    <source>
        <dbReference type="SAM" id="Phobius"/>
    </source>
</evidence>
<evidence type="ECO:0000313" key="4">
    <source>
        <dbReference type="EMBL" id="TBT96298.1"/>
    </source>
</evidence>
<dbReference type="InterPro" id="IPR037185">
    <property type="entry name" value="EmrE-like"/>
</dbReference>
<dbReference type="InterPro" id="IPR000620">
    <property type="entry name" value="EamA_dom"/>
</dbReference>
<dbReference type="Gene3D" id="1.10.3730.20">
    <property type="match status" value="1"/>
</dbReference>
<sequence length="295" mass="29422">MNALLIAFASAVAYGVSDFVGGLRSRSAHFVWVTLVSQCVLTVGVIGWVLGFRPGTPTPSAIAWGMLGAVGHVLGSLMLMRGLAAGAMHVAGPLSAVVGAALPVVVGVVGGERPSALSWVGVAAALPAVWLVAAGGREEAPDVAGGPGVAAASGLGRGLPEGGRDGVLAGLGFAVFYVALARPDASAGGWPLVALEVTALVLLVGVAAWLRPPGRLRDGSGAWVMGVLALVATVLYFVATHAGMLSLVVVVTSLYPAFTVLLAVAVLRERPTARQIVGLVLAAASVVLIAVGHEG</sequence>
<feature type="transmembrane region" description="Helical" evidence="2">
    <location>
        <begin position="31"/>
        <end position="50"/>
    </location>
</feature>
<reference evidence="4 5" key="1">
    <citation type="submission" date="2019-01" db="EMBL/GenBank/DDBJ databases">
        <title>Lactibacter flavus gen. nov., sp. nov., a novel bacterium of the family Propionibacteriaceae isolated from raw milk and dairy products.</title>
        <authorList>
            <person name="Huptas C."/>
            <person name="Wenning M."/>
            <person name="Breitenwieser F."/>
            <person name="Doll E."/>
            <person name="Von Neubeck M."/>
            <person name="Busse H.-J."/>
            <person name="Scherer S."/>
        </authorList>
    </citation>
    <scope>NUCLEOTIDE SEQUENCE [LARGE SCALE GENOMIC DNA]</scope>
    <source>
        <strain evidence="4 5">DSM 22130</strain>
    </source>
</reference>
<comment type="similarity">
    <text evidence="1">Belongs to the EamA transporter family.</text>
</comment>
<evidence type="ECO:0000259" key="3">
    <source>
        <dbReference type="Pfam" id="PF00892"/>
    </source>
</evidence>